<gene>
    <name evidence="2" type="ORF">O6P43_012895</name>
</gene>
<dbReference type="AlphaFoldDB" id="A0AAD7M4H9"/>
<evidence type="ECO:0000256" key="1">
    <source>
        <dbReference type="SAM" id="MobiDB-lite"/>
    </source>
</evidence>
<evidence type="ECO:0000313" key="3">
    <source>
        <dbReference type="Proteomes" id="UP001163823"/>
    </source>
</evidence>
<feature type="region of interest" description="Disordered" evidence="1">
    <location>
        <begin position="52"/>
        <end position="72"/>
    </location>
</feature>
<accession>A0AAD7M4H9</accession>
<proteinExistence type="predicted"/>
<keyword evidence="3" id="KW-1185">Reference proteome</keyword>
<sequence>MQATTSLGINENDASFFIGGIFEKGFSDDQLKKPTAIPSPKPTVFPFPIARHRSHGPHWGPIGSKKGNDEDNEDKDFVQFEAVAGFANTIEKKNGKGLDFSRWKELVPVSETVEKRNSSFSDEDMFASVEMAEQNLELRSLNKPKEAKTIRWDDRFPDSVTNMDLDNSYQLYLRENVKDAGFCNYSAEPQLVPEGKRASFARMSHNNFGLSNILRKEEQNNLVADTVSCSTSKEYGDEQVSMSSESQIDVENRAWLEQMSAEEVAQASLR</sequence>
<protein>
    <submittedName>
        <fullName evidence="2">Transcriptional elongation regulator MINIYO</fullName>
    </submittedName>
</protein>
<dbReference type="InterPro" id="IPR055326">
    <property type="entry name" value="MINIYO"/>
</dbReference>
<dbReference type="EMBL" id="JARAOO010000005">
    <property type="protein sequence ID" value="KAJ7968851.1"/>
    <property type="molecule type" value="Genomic_DNA"/>
</dbReference>
<evidence type="ECO:0000313" key="2">
    <source>
        <dbReference type="EMBL" id="KAJ7968851.1"/>
    </source>
</evidence>
<dbReference type="Proteomes" id="UP001163823">
    <property type="component" value="Chromosome 5"/>
</dbReference>
<dbReference type="PANTHER" id="PTHR47605:SF2">
    <property type="entry name" value="TRANSCRIPTIONAL ELONGATION REGULATOR MINIYO"/>
    <property type="match status" value="1"/>
</dbReference>
<comment type="caution">
    <text evidence="2">The sequence shown here is derived from an EMBL/GenBank/DDBJ whole genome shotgun (WGS) entry which is preliminary data.</text>
</comment>
<reference evidence="2" key="1">
    <citation type="journal article" date="2023" name="Science">
        <title>Elucidation of the pathway for biosynthesis of saponin adjuvants from the soapbark tree.</title>
        <authorList>
            <person name="Reed J."/>
            <person name="Orme A."/>
            <person name="El-Demerdash A."/>
            <person name="Owen C."/>
            <person name="Martin L.B.B."/>
            <person name="Misra R.C."/>
            <person name="Kikuchi S."/>
            <person name="Rejzek M."/>
            <person name="Martin A.C."/>
            <person name="Harkess A."/>
            <person name="Leebens-Mack J."/>
            <person name="Louveau T."/>
            <person name="Stephenson M.J."/>
            <person name="Osbourn A."/>
        </authorList>
    </citation>
    <scope>NUCLEOTIDE SEQUENCE</scope>
    <source>
        <strain evidence="2">S10</strain>
    </source>
</reference>
<dbReference type="PANTHER" id="PTHR47605">
    <property type="entry name" value="TRANSCRIPTIONAL ELONGATION REGULATOR MINIYO"/>
    <property type="match status" value="1"/>
</dbReference>
<dbReference type="KEGG" id="qsa:O6P43_012895"/>
<name>A0AAD7M4H9_QUISA</name>
<organism evidence="2 3">
    <name type="scientific">Quillaja saponaria</name>
    <name type="common">Soap bark tree</name>
    <dbReference type="NCBI Taxonomy" id="32244"/>
    <lineage>
        <taxon>Eukaryota</taxon>
        <taxon>Viridiplantae</taxon>
        <taxon>Streptophyta</taxon>
        <taxon>Embryophyta</taxon>
        <taxon>Tracheophyta</taxon>
        <taxon>Spermatophyta</taxon>
        <taxon>Magnoliopsida</taxon>
        <taxon>eudicotyledons</taxon>
        <taxon>Gunneridae</taxon>
        <taxon>Pentapetalae</taxon>
        <taxon>rosids</taxon>
        <taxon>fabids</taxon>
        <taxon>Fabales</taxon>
        <taxon>Quillajaceae</taxon>
        <taxon>Quillaja</taxon>
    </lineage>
</organism>